<dbReference type="InterPro" id="IPR000073">
    <property type="entry name" value="AB_hydrolase_1"/>
</dbReference>
<feature type="domain" description="AB hydrolase-1" evidence="2">
    <location>
        <begin position="67"/>
        <end position="327"/>
    </location>
</feature>
<name>A0A381T5W1_9ZZZZ</name>
<evidence type="ECO:0000259" key="2">
    <source>
        <dbReference type="Pfam" id="PF00561"/>
    </source>
</evidence>
<dbReference type="PANTHER" id="PTHR32268">
    <property type="entry name" value="HOMOSERINE O-ACETYLTRANSFERASE"/>
    <property type="match status" value="1"/>
</dbReference>
<dbReference type="NCBIfam" id="NF001209">
    <property type="entry name" value="PRK00175.1"/>
    <property type="match status" value="1"/>
</dbReference>
<evidence type="ECO:0000256" key="1">
    <source>
        <dbReference type="ARBA" id="ARBA00022679"/>
    </source>
</evidence>
<dbReference type="PIRSF" id="PIRSF000443">
    <property type="entry name" value="Homoser_Ac_trans"/>
    <property type="match status" value="1"/>
</dbReference>
<dbReference type="InterPro" id="IPR029058">
    <property type="entry name" value="AB_hydrolase_fold"/>
</dbReference>
<dbReference type="SUPFAM" id="SSF53474">
    <property type="entry name" value="alpha/beta-Hydrolases"/>
    <property type="match status" value="1"/>
</dbReference>
<reference evidence="3" key="1">
    <citation type="submission" date="2018-05" db="EMBL/GenBank/DDBJ databases">
        <authorList>
            <person name="Lanie J.A."/>
            <person name="Ng W.-L."/>
            <person name="Kazmierczak K.M."/>
            <person name="Andrzejewski T.M."/>
            <person name="Davidsen T.M."/>
            <person name="Wayne K.J."/>
            <person name="Tettelin H."/>
            <person name="Glass J.I."/>
            <person name="Rusch D."/>
            <person name="Podicherti R."/>
            <person name="Tsui H.-C.T."/>
            <person name="Winkler M.E."/>
        </authorList>
    </citation>
    <scope>NUCLEOTIDE SEQUENCE</scope>
</reference>
<gene>
    <name evidence="3" type="ORF">METZ01_LOCUS63968</name>
</gene>
<protein>
    <recommendedName>
        <fullName evidence="2">AB hydrolase-1 domain-containing protein</fullName>
    </recommendedName>
</protein>
<dbReference type="Gene3D" id="3.40.50.1820">
    <property type="entry name" value="alpha/beta hydrolase"/>
    <property type="match status" value="1"/>
</dbReference>
<dbReference type="GO" id="GO:0004414">
    <property type="term" value="F:homoserine O-acetyltransferase activity"/>
    <property type="evidence" value="ECO:0007669"/>
    <property type="project" value="TreeGrafter"/>
</dbReference>
<organism evidence="3">
    <name type="scientific">marine metagenome</name>
    <dbReference type="NCBI Taxonomy" id="408172"/>
    <lineage>
        <taxon>unclassified sequences</taxon>
        <taxon>metagenomes</taxon>
        <taxon>ecological metagenomes</taxon>
    </lineage>
</organism>
<dbReference type="InterPro" id="IPR008220">
    <property type="entry name" value="HAT_MetX-like"/>
</dbReference>
<evidence type="ECO:0000313" key="3">
    <source>
        <dbReference type="EMBL" id="SVA11114.1"/>
    </source>
</evidence>
<dbReference type="PANTHER" id="PTHR32268:SF11">
    <property type="entry name" value="HOMOSERINE O-ACETYLTRANSFERASE"/>
    <property type="match status" value="1"/>
</dbReference>
<dbReference type="GO" id="GO:0009092">
    <property type="term" value="P:homoserine metabolic process"/>
    <property type="evidence" value="ECO:0007669"/>
    <property type="project" value="TreeGrafter"/>
</dbReference>
<dbReference type="HAMAP" id="MF_00296">
    <property type="entry name" value="MetX_acyltransf"/>
    <property type="match status" value="1"/>
</dbReference>
<dbReference type="AlphaFoldDB" id="A0A381T5W1"/>
<keyword evidence="1" id="KW-0808">Transferase</keyword>
<dbReference type="Gene3D" id="1.10.1740.110">
    <property type="match status" value="1"/>
</dbReference>
<sequence length="364" mass="40209">MDTDARQYCYLKGPFELKFGGVLHSPAIAFETWGTLNAAKDNGVLIFTGLSPSAHAASADADPSPGWWEAIVGPNKPINTDQYFVICANSLGSCFGSTGPASINPKTEEPYRLEFPKLALEDIAATTKEVLKHLGIDSLKAVVGPSMGGMTAMGLLLKYPSICKQLLLISTASASRPFSISLRSLQRLMITSDPDWKSGQYTVDDLPLNGMKLARMLGMITYRSAAEWNQRFGRDLVPSSENRDSFFKVDFQVEQYLHNRSNDFVDAFDPNAYLYLSRAIDLFDLGAYGESLADALSGFELDKITIIGVDKDFIFPYDYQLELGNAFQENKIDCELIQLKSVQGHDSFLVDTENFGSAIRTFFT</sequence>
<dbReference type="Pfam" id="PF00561">
    <property type="entry name" value="Abhydrolase_1"/>
    <property type="match status" value="1"/>
</dbReference>
<dbReference type="NCBIfam" id="TIGR01392">
    <property type="entry name" value="homoserO_Ac_trn"/>
    <property type="match status" value="1"/>
</dbReference>
<accession>A0A381T5W1</accession>
<dbReference type="GO" id="GO:0009086">
    <property type="term" value="P:methionine biosynthetic process"/>
    <property type="evidence" value="ECO:0007669"/>
    <property type="project" value="TreeGrafter"/>
</dbReference>
<proteinExistence type="inferred from homology"/>
<dbReference type="EMBL" id="UINC01004016">
    <property type="protein sequence ID" value="SVA11114.1"/>
    <property type="molecule type" value="Genomic_DNA"/>
</dbReference>